<dbReference type="AlphaFoldDB" id="A0A0L8G140"/>
<organism evidence="1">
    <name type="scientific">Octopus bimaculoides</name>
    <name type="common">California two-spotted octopus</name>
    <dbReference type="NCBI Taxonomy" id="37653"/>
    <lineage>
        <taxon>Eukaryota</taxon>
        <taxon>Metazoa</taxon>
        <taxon>Spiralia</taxon>
        <taxon>Lophotrochozoa</taxon>
        <taxon>Mollusca</taxon>
        <taxon>Cephalopoda</taxon>
        <taxon>Coleoidea</taxon>
        <taxon>Octopodiformes</taxon>
        <taxon>Octopoda</taxon>
        <taxon>Incirrata</taxon>
        <taxon>Octopodidae</taxon>
        <taxon>Octopus</taxon>
    </lineage>
</organism>
<dbReference type="EMBL" id="KQ424877">
    <property type="protein sequence ID" value="KOF70305.1"/>
    <property type="molecule type" value="Genomic_DNA"/>
</dbReference>
<proteinExistence type="predicted"/>
<accession>A0A0L8G140</accession>
<evidence type="ECO:0000313" key="1">
    <source>
        <dbReference type="EMBL" id="KOF70305.1"/>
    </source>
</evidence>
<protein>
    <submittedName>
        <fullName evidence="1">Uncharacterized protein</fullName>
    </submittedName>
</protein>
<sequence length="53" mass="6395">MCVCVCVKTGIKRLILDEMTAISNTWNNLTKTKKKFFFFNFYTHKPQFFRQLL</sequence>
<reference evidence="1" key="1">
    <citation type="submission" date="2015-07" db="EMBL/GenBank/DDBJ databases">
        <title>MeaNS - Measles Nucleotide Surveillance Program.</title>
        <authorList>
            <person name="Tran T."/>
            <person name="Druce J."/>
        </authorList>
    </citation>
    <scope>NUCLEOTIDE SEQUENCE</scope>
    <source>
        <strain evidence="1">UCB-OBI-ISO-001</strain>
        <tissue evidence="1">Gonad</tissue>
    </source>
</reference>
<name>A0A0L8G140_OCTBM</name>
<gene>
    <name evidence="1" type="ORF">OCBIM_22003068mg</name>
</gene>